<reference evidence="3" key="1">
    <citation type="submission" date="2012-08" db="EMBL/GenBank/DDBJ databases">
        <title>Genome analysis of Colletotrichum orbiculare and Colletotrichum fructicola.</title>
        <authorList>
            <person name="Gan P.H.P."/>
            <person name="Ikeda K."/>
            <person name="Irieda H."/>
            <person name="Narusaka M."/>
            <person name="O'Connell R.J."/>
            <person name="Narusaka Y."/>
            <person name="Takano Y."/>
            <person name="Kubo Y."/>
            <person name="Shirasu K."/>
        </authorList>
    </citation>
    <scope>NUCLEOTIDE SEQUENCE</scope>
    <source>
        <strain evidence="3">Nara gc5</strain>
    </source>
</reference>
<dbReference type="STRING" id="1213859.L2FW12"/>
<dbReference type="EMBL" id="KB020790">
    <property type="protein sequence ID" value="ELA30614.1"/>
    <property type="molecule type" value="Genomic_DNA"/>
</dbReference>
<keyword evidence="1" id="KW-0175">Coiled coil</keyword>
<feature type="coiled-coil region" evidence="1">
    <location>
        <begin position="248"/>
        <end position="282"/>
    </location>
</feature>
<organism evidence="3">
    <name type="scientific">Colletotrichum fructicola (strain Nara gc5)</name>
    <name type="common">Anthracnose fungus</name>
    <name type="synonym">Colletotrichum gloeosporioides (strain Nara gc5)</name>
    <dbReference type="NCBI Taxonomy" id="1213859"/>
    <lineage>
        <taxon>Eukaryota</taxon>
        <taxon>Fungi</taxon>
        <taxon>Dikarya</taxon>
        <taxon>Ascomycota</taxon>
        <taxon>Pezizomycotina</taxon>
        <taxon>Sordariomycetes</taxon>
        <taxon>Hypocreomycetidae</taxon>
        <taxon>Glomerellales</taxon>
        <taxon>Glomerellaceae</taxon>
        <taxon>Colletotrichum</taxon>
        <taxon>Colletotrichum gloeosporioides species complex</taxon>
    </lineage>
</organism>
<gene>
    <name evidence="3" type="ORF">CGGC5_9145</name>
</gene>
<dbReference type="HOGENOM" id="CLU_816379_0_0_1"/>
<evidence type="ECO:0000256" key="1">
    <source>
        <dbReference type="SAM" id="Coils"/>
    </source>
</evidence>
<protein>
    <submittedName>
        <fullName evidence="3">Uncharacterized protein</fullName>
    </submittedName>
</protein>
<evidence type="ECO:0000313" key="3">
    <source>
        <dbReference type="EMBL" id="ELA30614.1"/>
    </source>
</evidence>
<evidence type="ECO:0000256" key="2">
    <source>
        <dbReference type="SAM" id="MobiDB-lite"/>
    </source>
</evidence>
<feature type="region of interest" description="Disordered" evidence="2">
    <location>
        <begin position="48"/>
        <end position="133"/>
    </location>
</feature>
<feature type="coiled-coil region" evidence="1">
    <location>
        <begin position="136"/>
        <end position="166"/>
    </location>
</feature>
<name>L2FW12_COLFN</name>
<feature type="compositionally biased region" description="Low complexity" evidence="2">
    <location>
        <begin position="60"/>
        <end position="92"/>
    </location>
</feature>
<sequence>MATLQTPFLKQAVSAITTAKPLDVAGGCFSPDNIQTTGEVLDASINETQHQYQESRRSNDSISSESSDSTSIKSTRSITSESSLESSDTITEPSVKNIISSEETTQDTSPVTQGSSGNTSRKGSRSTSCDPKVKIRRQERLELKQLELKEQDLDEIVKTVVEVEQARRESVQEAVGLIKNFVMGTWETECENGHVKITCDVTMNRMMEIGRLEQKDGWQECLKLVKAPVIHDAIGLGLWQELAKQVLIKDALEKAAREKAALEEAALEKAALEKAASEEKMAVIKRSPGDLFTGTDAHKRKREGSIQHEERRAVPRLATKSDQIESAPADEQDTYVRLYAWRKKGQHIEAPIFAIDEFFWRYGGWLWREIYDAWGYQATLKASSGGMRNKIRTGEACDGGEKSEFKK</sequence>
<accession>L2FW12</accession>
<proteinExistence type="predicted"/>
<dbReference type="AlphaFoldDB" id="L2FW12"/>
<feature type="compositionally biased region" description="Polar residues" evidence="2">
    <location>
        <begin position="97"/>
        <end position="129"/>
    </location>
</feature>